<dbReference type="RefSeq" id="WP_005976561.1">
    <property type="nucleotide sequence ID" value="NZ_CABKNW010000001.1"/>
</dbReference>
<dbReference type="EMBL" id="LS483487">
    <property type="protein sequence ID" value="SQJ00611.1"/>
    <property type="molecule type" value="Genomic_DNA"/>
</dbReference>
<organism evidence="1 2">
    <name type="scientific">Fusobacterium ulcerans</name>
    <dbReference type="NCBI Taxonomy" id="861"/>
    <lineage>
        <taxon>Bacteria</taxon>
        <taxon>Fusobacteriati</taxon>
        <taxon>Fusobacteriota</taxon>
        <taxon>Fusobacteriia</taxon>
        <taxon>Fusobacteriales</taxon>
        <taxon>Fusobacteriaceae</taxon>
        <taxon>Fusobacterium</taxon>
    </lineage>
</organism>
<dbReference type="GO" id="GO:0030527">
    <property type="term" value="F:structural constituent of chromatin"/>
    <property type="evidence" value="ECO:0007669"/>
    <property type="project" value="InterPro"/>
</dbReference>
<dbReference type="Gene3D" id="4.10.520.10">
    <property type="entry name" value="IHF-like DNA-binding proteins"/>
    <property type="match status" value="1"/>
</dbReference>
<dbReference type="GeneID" id="78455483"/>
<dbReference type="Pfam" id="PF00216">
    <property type="entry name" value="Bac_DNA_binding"/>
    <property type="match status" value="1"/>
</dbReference>
<reference evidence="1 2" key="1">
    <citation type="submission" date="2018-06" db="EMBL/GenBank/DDBJ databases">
        <authorList>
            <consortium name="Pathogen Informatics"/>
            <person name="Doyle S."/>
        </authorList>
    </citation>
    <scope>NUCLEOTIDE SEQUENCE [LARGE SCALE GENOMIC DNA]</scope>
    <source>
        <strain evidence="1 2">NCTC12112</strain>
    </source>
</reference>
<protein>
    <submittedName>
        <fullName evidence="1">Bacterial DNA-binding protein</fullName>
    </submittedName>
</protein>
<dbReference type="GO" id="GO:0003677">
    <property type="term" value="F:DNA binding"/>
    <property type="evidence" value="ECO:0007669"/>
    <property type="project" value="UniProtKB-KW"/>
</dbReference>
<evidence type="ECO:0000313" key="2">
    <source>
        <dbReference type="Proteomes" id="UP000249008"/>
    </source>
</evidence>
<keyword evidence="1" id="KW-0238">DNA-binding</keyword>
<evidence type="ECO:0000313" key="1">
    <source>
        <dbReference type="EMBL" id="SQJ00611.1"/>
    </source>
</evidence>
<dbReference type="KEGG" id="ful:C4N20_11725"/>
<dbReference type="Proteomes" id="UP000249008">
    <property type="component" value="Chromosome 1"/>
</dbReference>
<name>A0AAX2J9Y4_9FUSO</name>
<dbReference type="InterPro" id="IPR010992">
    <property type="entry name" value="IHF-like_DNA-bd_dom_sf"/>
</dbReference>
<dbReference type="AlphaFoldDB" id="A0AAX2J9Y4"/>
<dbReference type="InterPro" id="IPR000119">
    <property type="entry name" value="Hist_DNA-bd"/>
</dbReference>
<sequence>MTEGEFIRFYKTRNKIKSHREVREKIELFWNVLLKALEEDKKVTFKEWGVFERKEMKPRKVLVPMWEKPTYTEPREAIKFRAGKGLMKIANGDTDE</sequence>
<proteinExistence type="predicted"/>
<accession>A0AAX2J9Y4</accession>
<gene>
    <name evidence="1" type="ORF">NCTC12112_00905</name>
</gene>
<dbReference type="SUPFAM" id="SSF47729">
    <property type="entry name" value="IHF-like DNA-binding proteins"/>
    <property type="match status" value="1"/>
</dbReference>